<feature type="chain" id="PRO_5016461826" evidence="5">
    <location>
        <begin position="25"/>
        <end position="450"/>
    </location>
</feature>
<comment type="similarity">
    <text evidence="1">Belongs to the peptidase S1C family.</text>
</comment>
<dbReference type="SUPFAM" id="SSF50156">
    <property type="entry name" value="PDZ domain-like"/>
    <property type="match status" value="2"/>
</dbReference>
<evidence type="ECO:0000256" key="5">
    <source>
        <dbReference type="SAM" id="SignalP"/>
    </source>
</evidence>
<feature type="domain" description="PDZ" evidence="6">
    <location>
        <begin position="248"/>
        <end position="340"/>
    </location>
</feature>
<reference evidence="7 8" key="1">
    <citation type="submission" date="2017-03" db="EMBL/GenBank/DDBJ databases">
        <title>The genome sequence of Candidatus Rickettsiella viridis.</title>
        <authorList>
            <person name="Nikoh N."/>
            <person name="Tsuchida T."/>
            <person name="Yamaguchi K."/>
            <person name="Maeda T."/>
            <person name="Shigenobu S."/>
            <person name="Fukatsu T."/>
        </authorList>
    </citation>
    <scope>NUCLEOTIDE SEQUENCE [LARGE SCALE GENOMIC DNA]</scope>
    <source>
        <strain evidence="7 8">Ap-RA04</strain>
    </source>
</reference>
<name>A0A2Z5UW95_9COXI</name>
<dbReference type="EMBL" id="AP018005">
    <property type="protein sequence ID" value="BBB15839.1"/>
    <property type="molecule type" value="Genomic_DNA"/>
</dbReference>
<dbReference type="PRINTS" id="PR00834">
    <property type="entry name" value="PROTEASES2C"/>
</dbReference>
<evidence type="ECO:0000256" key="1">
    <source>
        <dbReference type="ARBA" id="ARBA00010541"/>
    </source>
</evidence>
<protein>
    <submittedName>
        <fullName evidence="7">Periplasmic serine protease Do heat shock protein HtrA</fullName>
    </submittedName>
</protein>
<dbReference type="GO" id="GO:0004252">
    <property type="term" value="F:serine-type endopeptidase activity"/>
    <property type="evidence" value="ECO:0007669"/>
    <property type="project" value="InterPro"/>
</dbReference>
<dbReference type="Pfam" id="PF17820">
    <property type="entry name" value="PDZ_6"/>
    <property type="match status" value="1"/>
</dbReference>
<proteinExistence type="inferred from homology"/>
<dbReference type="AlphaFoldDB" id="A0A2Z5UW95"/>
<accession>A0A2Z5UW95</accession>
<dbReference type="Proteomes" id="UP000282483">
    <property type="component" value="Chromosome"/>
</dbReference>
<keyword evidence="8" id="KW-1185">Reference proteome</keyword>
<feature type="signal peptide" evidence="5">
    <location>
        <begin position="1"/>
        <end position="24"/>
    </location>
</feature>
<dbReference type="PROSITE" id="PS50106">
    <property type="entry name" value="PDZ"/>
    <property type="match status" value="1"/>
</dbReference>
<evidence type="ECO:0000256" key="4">
    <source>
        <dbReference type="ARBA" id="ARBA00022825"/>
    </source>
</evidence>
<dbReference type="InterPro" id="IPR041489">
    <property type="entry name" value="PDZ_6"/>
</dbReference>
<sequence length="450" mass="48071">MKKLLYRLLASLLLIIGFNAPCFANWPFSVAQQINNTSISQILKSIMPAVVNVSVQGDIPPNQLPQPIPGRPYPRHFESMGSGVIIDAKKGYILTNAHVIHEAKSITVTLGDGRVFKATLKGADPASDIALLIITPDHLTQIPLGNSDNLKVGDFVAAIGNPFGLNQTVTSGIVSALQRTGLGIEGYENFIQTDAPINPGNSGGALINLKGELIGINTAILASNTNAGNIGIGFAIPVNMAHGVMQQLAEYGSVRRGLMGVLVQDLTPALANAFHLPSSTDGALVTQVPAYSPATTAGIQTGDIIQSINNITIHNAGQVKNIVGMLRVDDKVSIRLLRKGKTINTELKLKDPKQYKQAAECDNPFLYGMVLRNFDQTVTGQGHLIGVEVINIDEDSMAWHAGIRPGDVITSANQVIVINVEQLQKIAKESKNELLVNVLSRAGVRFIIIK</sequence>
<dbReference type="Gene3D" id="2.30.42.10">
    <property type="match status" value="2"/>
</dbReference>
<keyword evidence="3" id="KW-0378">Hydrolase</keyword>
<keyword evidence="4" id="KW-0720">Serine protease</keyword>
<dbReference type="Pfam" id="PF13365">
    <property type="entry name" value="Trypsin_2"/>
    <property type="match status" value="1"/>
</dbReference>
<keyword evidence="5" id="KW-0732">Signal</keyword>
<dbReference type="OrthoDB" id="9758917at2"/>
<gene>
    <name evidence="7" type="primary">htrA</name>
    <name evidence="7" type="ORF">RVIR1_13940</name>
</gene>
<keyword evidence="7" id="KW-0346">Stress response</keyword>
<evidence type="ECO:0000259" key="6">
    <source>
        <dbReference type="PROSITE" id="PS50106"/>
    </source>
</evidence>
<dbReference type="GO" id="GO:0042597">
    <property type="term" value="C:periplasmic space"/>
    <property type="evidence" value="ECO:0007669"/>
    <property type="project" value="TreeGrafter"/>
</dbReference>
<dbReference type="SUPFAM" id="SSF50494">
    <property type="entry name" value="Trypsin-like serine proteases"/>
    <property type="match status" value="1"/>
</dbReference>
<dbReference type="Gene3D" id="2.40.10.120">
    <property type="match status" value="1"/>
</dbReference>
<dbReference type="InterPro" id="IPR001940">
    <property type="entry name" value="Peptidase_S1C"/>
</dbReference>
<dbReference type="PANTHER" id="PTHR22939">
    <property type="entry name" value="SERINE PROTEASE FAMILY S1C HTRA-RELATED"/>
    <property type="match status" value="1"/>
</dbReference>
<evidence type="ECO:0000313" key="7">
    <source>
        <dbReference type="EMBL" id="BBB15839.1"/>
    </source>
</evidence>
<dbReference type="InterPro" id="IPR009003">
    <property type="entry name" value="Peptidase_S1_PA"/>
</dbReference>
<dbReference type="RefSeq" id="WP_126323369.1">
    <property type="nucleotide sequence ID" value="NZ_AP018005.1"/>
</dbReference>
<dbReference type="Pfam" id="PF13180">
    <property type="entry name" value="PDZ_2"/>
    <property type="match status" value="1"/>
</dbReference>
<dbReference type="InterPro" id="IPR036034">
    <property type="entry name" value="PDZ_sf"/>
</dbReference>
<dbReference type="GO" id="GO:0006515">
    <property type="term" value="P:protein quality control for misfolded or incompletely synthesized proteins"/>
    <property type="evidence" value="ECO:0007669"/>
    <property type="project" value="TreeGrafter"/>
</dbReference>
<evidence type="ECO:0000256" key="2">
    <source>
        <dbReference type="ARBA" id="ARBA00022670"/>
    </source>
</evidence>
<evidence type="ECO:0000256" key="3">
    <source>
        <dbReference type="ARBA" id="ARBA00022801"/>
    </source>
</evidence>
<dbReference type="PANTHER" id="PTHR22939:SF129">
    <property type="entry name" value="SERINE PROTEASE HTRA2, MITOCHONDRIAL"/>
    <property type="match status" value="1"/>
</dbReference>
<dbReference type="SMART" id="SM00228">
    <property type="entry name" value="PDZ"/>
    <property type="match status" value="2"/>
</dbReference>
<dbReference type="KEGG" id="rvi:RVIR1_13940"/>
<organism evidence="7 8">
    <name type="scientific">Candidatus Rickettsiella viridis</name>
    <dbReference type="NCBI Taxonomy" id="676208"/>
    <lineage>
        <taxon>Bacteria</taxon>
        <taxon>Pseudomonadati</taxon>
        <taxon>Pseudomonadota</taxon>
        <taxon>Gammaproteobacteria</taxon>
        <taxon>Legionellales</taxon>
        <taxon>Coxiellaceae</taxon>
        <taxon>Rickettsiella</taxon>
    </lineage>
</organism>
<evidence type="ECO:0000313" key="8">
    <source>
        <dbReference type="Proteomes" id="UP000282483"/>
    </source>
</evidence>
<dbReference type="FunFam" id="2.40.10.10:FF:000001">
    <property type="entry name" value="Periplasmic serine protease DegS"/>
    <property type="match status" value="1"/>
</dbReference>
<keyword evidence="2 7" id="KW-0645">Protease</keyword>
<dbReference type="InterPro" id="IPR001478">
    <property type="entry name" value="PDZ"/>
</dbReference>